<name>D8IWD1_HERSS</name>
<dbReference type="KEGG" id="hse:Hsero_2452"/>
<protein>
    <submittedName>
        <fullName evidence="1">Uncharacterized protein</fullName>
    </submittedName>
</protein>
<dbReference type="EMBL" id="CP002039">
    <property type="protein sequence ID" value="ADJ63951.1"/>
    <property type="molecule type" value="Genomic_DNA"/>
</dbReference>
<sequence>MRTGEVLVVDGAIAGQSQFGHGVGQRDQLADRLFRIERIDFIDVEPMPDARLTGKDKIAQLCRVAAQDGRFSRGAVGQDAIDLGHQLVQALAAAVRHEALQLLGAGAVPQPEGVEDGRDLLAHQGKGRGVDGHLVTQQDADGAVMLLGHREAADDGAGARVIGQWLAVEFGADAIGQGVRPGQQVFQFHGAAPLGGS</sequence>
<dbReference type="HOGENOM" id="CLU_1382470_0_0_4"/>
<dbReference type="AlphaFoldDB" id="D8IWD1"/>
<reference evidence="1 2" key="1">
    <citation type="submission" date="2010-04" db="EMBL/GenBank/DDBJ databases">
        <title>The genome of Herbaspirillum seropedicae SmR1, an endophytic, nitrogen-fixing, plant-growth promoting beta-Proteobacteria.</title>
        <authorList>
            <person name="Pedrosa F.O."/>
            <person name="Monteiro R.A."/>
            <person name="Wassem R."/>
            <person name="Cruz L.M."/>
            <person name="Ayub R.A."/>
            <person name="Colauto N.B."/>
            <person name="Fernandez M.A."/>
            <person name="Fungaro M.H.P."/>
            <person name="Grisard E.C."/>
            <person name="Hungria M."/>
            <person name="Madeira H.M.F."/>
            <person name="Nodari R.O."/>
            <person name="Osaku C.A."/>
            <person name="Petzl-Erler M.L."/>
            <person name="Terenzi H."/>
            <person name="Vieira L.G.E."/>
            <person name="Almeida M.I.M."/>
            <person name="Alves L.R."/>
            <person name="Arantes O.M.N."/>
            <person name="Balsanelli E."/>
            <person name="Barcellos F.G."/>
            <person name="Baura V.A."/>
            <person name="Binde D.R."/>
            <person name="Campo R.J."/>
            <person name="Chubatsu L.S."/>
            <person name="Chueire L.M.O."/>
            <person name="Ciferri R.R."/>
            <person name="Correa L.C."/>
            <person name="da Conceicao Silva J.L."/>
            <person name="Dabul A.N.G."/>
            <person name="Dambros B.P."/>
            <person name="Faoro H."/>
            <person name="Favetti A."/>
            <person name="Friedermann G."/>
            <person name="Furlaneto M.C."/>
            <person name="Gasques L.S."/>
            <person name="Gimenes C.C.T."/>
            <person name="Gioppo N.M.R."/>
            <person name="Glienke-Blanco C."/>
            <person name="Godoy L.P."/>
            <person name="Guerra M.P."/>
            <person name="Karp S."/>
            <person name="Kava-Cordeiro V."/>
            <person name="Margarido V.P."/>
            <person name="Mathioni S.M."/>
            <person name="Menck-Soares M.A."/>
            <person name="Murace N.K."/>
            <person name="Nicolas M.F."/>
            <person name="Oliveira C.E.C."/>
            <person name="Pagnan N.A.B."/>
            <person name="Pamphile J.A."/>
            <person name="Patussi E.V."/>
            <person name="Pereira L.F.P."/>
            <person name="Pereira-Ferrari L."/>
            <person name="Pinto F.G.S."/>
            <person name="Precoma C."/>
            <person name="Prioli A.J."/>
            <person name="Prioli S.M.A.P."/>
            <person name="Raittz R.T."/>
            <person name="Ramos H.J.O."/>
            <person name="Ribeiro E.M.S.F."/>
            <person name="Rigo L.U."/>
            <person name="Rocha C.L.M.S.C."/>
            <person name="Rocha S.N."/>
            <person name="Santos K."/>
            <person name="Satori D."/>
            <person name="Silva A.G."/>
            <person name="Simao R.C.G."/>
            <person name="Soares M.A.M."/>
            <person name="Souza E.M."/>
            <person name="Steffens M.B.R."/>
            <person name="Steindel M."/>
            <person name="Tadra-Sfeir M.Z."/>
            <person name="Takahashi E.K."/>
            <person name="Torres R.A."/>
            <person name="Valle J.S."/>
            <person name="Vernal J.I."/>
            <person name="Vilas-Boas L.A."/>
            <person name="Watanabe M.A.E."/>
            <person name="Weiss V.A."/>
            <person name="Yates M.A."/>
            <person name="Souza E.M."/>
        </authorList>
    </citation>
    <scope>NUCLEOTIDE SEQUENCE [LARGE SCALE GENOMIC DNA]</scope>
    <source>
        <strain evidence="1 2">SmR1</strain>
    </source>
</reference>
<evidence type="ECO:0000313" key="1">
    <source>
        <dbReference type="EMBL" id="ADJ63951.1"/>
    </source>
</evidence>
<accession>D8IWD1</accession>
<keyword evidence="2" id="KW-1185">Reference proteome</keyword>
<dbReference type="STRING" id="757424.Hsero_2452"/>
<evidence type="ECO:0000313" key="2">
    <source>
        <dbReference type="Proteomes" id="UP000000329"/>
    </source>
</evidence>
<organism evidence="1 2">
    <name type="scientific">Herbaspirillum seropedicae (strain SmR1)</name>
    <dbReference type="NCBI Taxonomy" id="757424"/>
    <lineage>
        <taxon>Bacteria</taxon>
        <taxon>Pseudomonadati</taxon>
        <taxon>Pseudomonadota</taxon>
        <taxon>Betaproteobacteria</taxon>
        <taxon>Burkholderiales</taxon>
        <taxon>Oxalobacteraceae</taxon>
        <taxon>Herbaspirillum</taxon>
    </lineage>
</organism>
<proteinExistence type="predicted"/>
<gene>
    <name evidence="1" type="ordered locus">Hsero_2452</name>
</gene>
<dbReference type="Proteomes" id="UP000000329">
    <property type="component" value="Chromosome"/>
</dbReference>